<evidence type="ECO:0000259" key="4">
    <source>
        <dbReference type="PROSITE" id="PS01124"/>
    </source>
</evidence>
<dbReference type="InterPro" id="IPR018060">
    <property type="entry name" value="HTH_AraC"/>
</dbReference>
<evidence type="ECO:0000313" key="6">
    <source>
        <dbReference type="Proteomes" id="UP001595636"/>
    </source>
</evidence>
<dbReference type="Pfam" id="PF12625">
    <property type="entry name" value="Arabinose_bd"/>
    <property type="match status" value="1"/>
</dbReference>
<proteinExistence type="predicted"/>
<dbReference type="SMART" id="SM00342">
    <property type="entry name" value="HTH_ARAC"/>
    <property type="match status" value="1"/>
</dbReference>
<dbReference type="SUPFAM" id="SSF46689">
    <property type="entry name" value="Homeodomain-like"/>
    <property type="match status" value="1"/>
</dbReference>
<dbReference type="InterPro" id="IPR032687">
    <property type="entry name" value="AraC-type_N"/>
</dbReference>
<comment type="caution">
    <text evidence="5">The sequence shown here is derived from an EMBL/GenBank/DDBJ whole genome shotgun (WGS) entry which is preliminary data.</text>
</comment>
<dbReference type="EMBL" id="JBHRYH010000042">
    <property type="protein sequence ID" value="MFC3627142.1"/>
    <property type="molecule type" value="Genomic_DNA"/>
</dbReference>
<name>A0ABV7TWK6_9NEIS</name>
<sequence>MPSRKPALRPVRALRYVFIQGLDHTRPPVKQPSHDTVLRWVELLWRIASSKAPVDKAAYLAKLTPPPIITPDGRQTFETRHFSQLMVLLAQELPFPAIGVRMGAMSKLTDLGTFGYALHSSRSLRELFATARRYQHLAGYTGLHVQYTADKLLLQFPAQTAIEHRCLIEDWMFSLWAGIADLLPFIDEMRHAELSFVHPEPAYADEMYRCFPGNIYFAANHNLLTIPLAWVDVPLLSHDADTQAAVILACEKQLAACRRDAPARERLLHWLQGAIAGDSPTLQQAAQALHLAPSTLQAHLRDEQTSFSALLEQVRMAYACEELRQGLLSIEQIAAQLGYAERVSFFRAFKRYTGKTPRQFAREAGAPLAG</sequence>
<keyword evidence="1" id="KW-0805">Transcription regulation</keyword>
<dbReference type="PANTHER" id="PTHR47894:SF1">
    <property type="entry name" value="HTH-TYPE TRANSCRIPTIONAL REGULATOR VQSM"/>
    <property type="match status" value="1"/>
</dbReference>
<dbReference type="InterPro" id="IPR009057">
    <property type="entry name" value="Homeodomain-like_sf"/>
</dbReference>
<dbReference type="PANTHER" id="PTHR47894">
    <property type="entry name" value="HTH-TYPE TRANSCRIPTIONAL REGULATOR GADX"/>
    <property type="match status" value="1"/>
</dbReference>
<dbReference type="Gene3D" id="1.10.10.60">
    <property type="entry name" value="Homeodomain-like"/>
    <property type="match status" value="1"/>
</dbReference>
<dbReference type="Proteomes" id="UP001595636">
    <property type="component" value="Unassembled WGS sequence"/>
</dbReference>
<feature type="domain" description="HTH araC/xylS-type" evidence="4">
    <location>
        <begin position="265"/>
        <end position="363"/>
    </location>
</feature>
<keyword evidence="6" id="KW-1185">Reference proteome</keyword>
<dbReference type="PROSITE" id="PS00041">
    <property type="entry name" value="HTH_ARAC_FAMILY_1"/>
    <property type="match status" value="1"/>
</dbReference>
<evidence type="ECO:0000256" key="1">
    <source>
        <dbReference type="ARBA" id="ARBA00023015"/>
    </source>
</evidence>
<dbReference type="InterPro" id="IPR018062">
    <property type="entry name" value="HTH_AraC-typ_CS"/>
</dbReference>
<keyword evidence="2" id="KW-0238">DNA-binding</keyword>
<protein>
    <submittedName>
        <fullName evidence="5">Helix-turn-helix domain-containing protein</fullName>
    </submittedName>
</protein>
<evidence type="ECO:0000256" key="2">
    <source>
        <dbReference type="ARBA" id="ARBA00023125"/>
    </source>
</evidence>
<organism evidence="5 6">
    <name type="scientific">Vogesella amnigena</name>
    <dbReference type="NCBI Taxonomy" id="1507449"/>
    <lineage>
        <taxon>Bacteria</taxon>
        <taxon>Pseudomonadati</taxon>
        <taxon>Pseudomonadota</taxon>
        <taxon>Betaproteobacteria</taxon>
        <taxon>Neisseriales</taxon>
        <taxon>Chromobacteriaceae</taxon>
        <taxon>Vogesella</taxon>
    </lineage>
</organism>
<dbReference type="RefSeq" id="WP_390280525.1">
    <property type="nucleotide sequence ID" value="NZ_JBHRYH010000042.1"/>
</dbReference>
<evidence type="ECO:0000256" key="3">
    <source>
        <dbReference type="ARBA" id="ARBA00023163"/>
    </source>
</evidence>
<gene>
    <name evidence="5" type="ORF">ACFOKJ_13570</name>
</gene>
<accession>A0ABV7TWK6</accession>
<evidence type="ECO:0000313" key="5">
    <source>
        <dbReference type="EMBL" id="MFC3627142.1"/>
    </source>
</evidence>
<reference evidence="6" key="1">
    <citation type="journal article" date="2019" name="Int. J. Syst. Evol. Microbiol.">
        <title>The Global Catalogue of Microorganisms (GCM) 10K type strain sequencing project: providing services to taxonomists for standard genome sequencing and annotation.</title>
        <authorList>
            <consortium name="The Broad Institute Genomics Platform"/>
            <consortium name="The Broad Institute Genome Sequencing Center for Infectious Disease"/>
            <person name="Wu L."/>
            <person name="Ma J."/>
        </authorList>
    </citation>
    <scope>NUCLEOTIDE SEQUENCE [LARGE SCALE GENOMIC DNA]</scope>
    <source>
        <strain evidence="6">KCTC 42195</strain>
    </source>
</reference>
<dbReference type="Pfam" id="PF12833">
    <property type="entry name" value="HTH_18"/>
    <property type="match status" value="1"/>
</dbReference>
<keyword evidence="3" id="KW-0804">Transcription</keyword>
<dbReference type="PROSITE" id="PS01124">
    <property type="entry name" value="HTH_ARAC_FAMILY_2"/>
    <property type="match status" value="1"/>
</dbReference>